<evidence type="ECO:0000256" key="1">
    <source>
        <dbReference type="SAM" id="MobiDB-lite"/>
    </source>
</evidence>
<dbReference type="EMBL" id="LXQA010440232">
    <property type="protein sequence ID" value="MCI51979.1"/>
    <property type="molecule type" value="Genomic_DNA"/>
</dbReference>
<sequence length="48" mass="5302">NAFPNEGQYEVELTASQPTTEPLYQPIGHAVAMGRNSQVTSLTYFVML</sequence>
<proteinExistence type="predicted"/>
<evidence type="ECO:0000313" key="3">
    <source>
        <dbReference type="Proteomes" id="UP000265520"/>
    </source>
</evidence>
<feature type="non-terminal residue" evidence="2">
    <location>
        <position position="1"/>
    </location>
</feature>
<organism evidence="2 3">
    <name type="scientific">Trifolium medium</name>
    <dbReference type="NCBI Taxonomy" id="97028"/>
    <lineage>
        <taxon>Eukaryota</taxon>
        <taxon>Viridiplantae</taxon>
        <taxon>Streptophyta</taxon>
        <taxon>Embryophyta</taxon>
        <taxon>Tracheophyta</taxon>
        <taxon>Spermatophyta</taxon>
        <taxon>Magnoliopsida</taxon>
        <taxon>eudicotyledons</taxon>
        <taxon>Gunneridae</taxon>
        <taxon>Pentapetalae</taxon>
        <taxon>rosids</taxon>
        <taxon>fabids</taxon>
        <taxon>Fabales</taxon>
        <taxon>Fabaceae</taxon>
        <taxon>Papilionoideae</taxon>
        <taxon>50 kb inversion clade</taxon>
        <taxon>NPAAA clade</taxon>
        <taxon>Hologalegina</taxon>
        <taxon>IRL clade</taxon>
        <taxon>Trifolieae</taxon>
        <taxon>Trifolium</taxon>
    </lineage>
</organism>
<feature type="region of interest" description="Disordered" evidence="1">
    <location>
        <begin position="1"/>
        <end position="20"/>
    </location>
</feature>
<protein>
    <submittedName>
        <fullName evidence="2">Uncharacterized protein</fullName>
    </submittedName>
</protein>
<dbReference type="AlphaFoldDB" id="A0A392STI6"/>
<name>A0A392STI6_9FABA</name>
<keyword evidence="3" id="KW-1185">Reference proteome</keyword>
<reference evidence="2 3" key="1">
    <citation type="journal article" date="2018" name="Front. Plant Sci.">
        <title>Red Clover (Trifolium pratense) and Zigzag Clover (T. medium) - A Picture of Genomic Similarities and Differences.</title>
        <authorList>
            <person name="Dluhosova J."/>
            <person name="Istvanek J."/>
            <person name="Nedelnik J."/>
            <person name="Repkova J."/>
        </authorList>
    </citation>
    <scope>NUCLEOTIDE SEQUENCE [LARGE SCALE GENOMIC DNA]</scope>
    <source>
        <strain evidence="3">cv. 10/8</strain>
        <tissue evidence="2">Leaf</tissue>
    </source>
</reference>
<comment type="caution">
    <text evidence="2">The sequence shown here is derived from an EMBL/GenBank/DDBJ whole genome shotgun (WGS) entry which is preliminary data.</text>
</comment>
<evidence type="ECO:0000313" key="2">
    <source>
        <dbReference type="EMBL" id="MCI51979.1"/>
    </source>
</evidence>
<dbReference type="Proteomes" id="UP000265520">
    <property type="component" value="Unassembled WGS sequence"/>
</dbReference>
<accession>A0A392STI6</accession>